<evidence type="ECO:0008006" key="4">
    <source>
        <dbReference type="Google" id="ProtNLM"/>
    </source>
</evidence>
<dbReference type="RefSeq" id="WP_253694019.1">
    <property type="nucleotide sequence ID" value="NZ_BKZP01000013.1"/>
</dbReference>
<feature type="transmembrane region" description="Helical" evidence="1">
    <location>
        <begin position="12"/>
        <end position="35"/>
    </location>
</feature>
<dbReference type="InterPro" id="IPR021338">
    <property type="entry name" value="DUF2953"/>
</dbReference>
<dbReference type="AlphaFoldDB" id="A0A5J4JM49"/>
<accession>A0A5J4JM49</accession>
<dbReference type="Proteomes" id="UP000391919">
    <property type="component" value="Unassembled WGS sequence"/>
</dbReference>
<sequence length="229" mass="25988">MAERLMIEMIWFLSFLPVIFLLVLVLCLSSVVVIVDYGHNRDDDHFFIQFRLWYIIRHTIKIPVVKVDREKPGVVYEKETKEKKSGGKITPDIIEQRVEEIKAITERVIGLKTIAGKFIQSIRLSRFEWYTVIGLHDAAWTGIAAGSIWAAKGGILSLLTNHLLVKTDPVISVTPSFQNPDSETHLKCMFKIQIGKAILAGYKVLKYWRGGRAEIGAKPISNPEKDKQA</sequence>
<keyword evidence="1" id="KW-0472">Membrane</keyword>
<name>A0A5J4JM49_9BACI</name>
<keyword evidence="3" id="KW-1185">Reference proteome</keyword>
<dbReference type="Pfam" id="PF11167">
    <property type="entry name" value="DUF2953"/>
    <property type="match status" value="1"/>
</dbReference>
<keyword evidence="1" id="KW-1133">Transmembrane helix</keyword>
<organism evidence="2 3">
    <name type="scientific">Weizmannia acidilactici</name>
    <dbReference type="NCBI Taxonomy" id="2607726"/>
    <lineage>
        <taxon>Bacteria</taxon>
        <taxon>Bacillati</taxon>
        <taxon>Bacillota</taxon>
        <taxon>Bacilli</taxon>
        <taxon>Bacillales</taxon>
        <taxon>Bacillaceae</taxon>
        <taxon>Heyndrickxia</taxon>
    </lineage>
</organism>
<protein>
    <recommendedName>
        <fullName evidence="4">DUF2953 domain-containing protein</fullName>
    </recommendedName>
</protein>
<dbReference type="EMBL" id="BKZQ01000066">
    <property type="protein sequence ID" value="GER71755.1"/>
    <property type="molecule type" value="Genomic_DNA"/>
</dbReference>
<evidence type="ECO:0000256" key="1">
    <source>
        <dbReference type="SAM" id="Phobius"/>
    </source>
</evidence>
<comment type="caution">
    <text evidence="2">The sequence shown here is derived from an EMBL/GenBank/DDBJ whole genome shotgun (WGS) entry which is preliminary data.</text>
</comment>
<keyword evidence="1" id="KW-0812">Transmembrane</keyword>
<proteinExistence type="predicted"/>
<reference evidence="2 3" key="1">
    <citation type="submission" date="2019-09" db="EMBL/GenBank/DDBJ databases">
        <title>Draft genome sequence of Bacillus sp. JC-7.</title>
        <authorList>
            <person name="Tanaka N."/>
            <person name="Shiwa Y."/>
            <person name="Fujita N."/>
            <person name="Tanasupawat S."/>
        </authorList>
    </citation>
    <scope>NUCLEOTIDE SEQUENCE [LARGE SCALE GENOMIC DNA]</scope>
    <source>
        <strain evidence="2 3">JC-7</strain>
    </source>
</reference>
<evidence type="ECO:0000313" key="3">
    <source>
        <dbReference type="Proteomes" id="UP000391919"/>
    </source>
</evidence>
<gene>
    <name evidence="2" type="ORF">BpJC7_30580</name>
</gene>
<evidence type="ECO:0000313" key="2">
    <source>
        <dbReference type="EMBL" id="GER71755.1"/>
    </source>
</evidence>